<evidence type="ECO:0000313" key="2">
    <source>
        <dbReference type="EMBL" id="PKB41303.1"/>
    </source>
</evidence>
<name>A0AA44UUY8_PSEA5</name>
<organism evidence="2 3">
    <name type="scientific">Pseudonocardia alni</name>
    <name type="common">Amycolata alni</name>
    <dbReference type="NCBI Taxonomy" id="33907"/>
    <lineage>
        <taxon>Bacteria</taxon>
        <taxon>Bacillati</taxon>
        <taxon>Actinomycetota</taxon>
        <taxon>Actinomycetes</taxon>
        <taxon>Pseudonocardiales</taxon>
        <taxon>Pseudonocardiaceae</taxon>
        <taxon>Pseudonocardia</taxon>
    </lineage>
</organism>
<dbReference type="RefSeq" id="WP_100877349.1">
    <property type="nucleotide sequence ID" value="NZ_JBEPFP010000011.1"/>
</dbReference>
<dbReference type="EMBL" id="PHUJ01000002">
    <property type="protein sequence ID" value="PKB41303.1"/>
    <property type="molecule type" value="Genomic_DNA"/>
</dbReference>
<dbReference type="AlphaFoldDB" id="A0AA44UUY8"/>
<keyword evidence="1" id="KW-0472">Membrane</keyword>
<evidence type="ECO:0000256" key="1">
    <source>
        <dbReference type="SAM" id="Phobius"/>
    </source>
</evidence>
<accession>A0AA44UUY8</accession>
<keyword evidence="1" id="KW-0812">Transmembrane</keyword>
<keyword evidence="1" id="KW-1133">Transmembrane helix</keyword>
<gene>
    <name evidence="2" type="ORF">ATL51_0265</name>
</gene>
<evidence type="ECO:0000313" key="3">
    <source>
        <dbReference type="Proteomes" id="UP000232453"/>
    </source>
</evidence>
<sequence length="379" mass="40979">MTITNPSRNETGALERWIAASDTTDELSAVVDGPAARLGQDGEEAPAPDDRLVRMAAELETARGEAELQRDPAWLARQSPGEMRRERRLARQIRGGRRRQIYTTVRSEQARQLAQVRAENRIAARDVNDQIWHRRALSRRQRMLDPTSRLASLQRVTSAASAGLIAVAVAGVAWTSAGVKNALVGPDGSALAYLAEPIFSVPLIVLMAVTAVAARFGRKFPSKEHRTKVYAVEAGLLLASIALNTFPVLSITGTWQGATVLLAHLAPPVLILIAVVLQPLVTGFLAEILVEVGEDVTGNSRLDEETVSLVRLATRVRIAVAYGRLEVQPATGLPSITAIGKYLVREKAVAQQVHALLQEWGEGERAVSAASTVEQEPAR</sequence>
<feature type="transmembrane region" description="Helical" evidence="1">
    <location>
        <begin position="229"/>
        <end position="249"/>
    </location>
</feature>
<dbReference type="Proteomes" id="UP000232453">
    <property type="component" value="Unassembled WGS sequence"/>
</dbReference>
<comment type="caution">
    <text evidence="2">The sequence shown here is derived from an EMBL/GenBank/DDBJ whole genome shotgun (WGS) entry which is preliminary data.</text>
</comment>
<proteinExistence type="predicted"/>
<feature type="transmembrane region" description="Helical" evidence="1">
    <location>
        <begin position="197"/>
        <end position="217"/>
    </location>
</feature>
<protein>
    <submittedName>
        <fullName evidence="2">Uncharacterized protein</fullName>
    </submittedName>
</protein>
<reference evidence="2 3" key="1">
    <citation type="submission" date="2017-11" db="EMBL/GenBank/DDBJ databases">
        <title>Sequencing the genomes of 1000 actinobacteria strains.</title>
        <authorList>
            <person name="Klenk H.-P."/>
        </authorList>
    </citation>
    <scope>NUCLEOTIDE SEQUENCE [LARGE SCALE GENOMIC DNA]</scope>
    <source>
        <strain evidence="2 3">DSM 44104</strain>
    </source>
</reference>
<feature type="transmembrane region" description="Helical" evidence="1">
    <location>
        <begin position="156"/>
        <end position="177"/>
    </location>
</feature>